<dbReference type="Proteomes" id="UP000294335">
    <property type="component" value="Unassembled WGS sequence"/>
</dbReference>
<proteinExistence type="predicted"/>
<name>A0AAQ1SW81_9PSED</name>
<protein>
    <submittedName>
        <fullName evidence="1">Uncharacterized protein</fullName>
    </submittedName>
</protein>
<comment type="caution">
    <text evidence="1">The sequence shown here is derived from an EMBL/GenBank/DDBJ whole genome shotgun (WGS) entry which is preliminary data.</text>
</comment>
<evidence type="ECO:0000313" key="2">
    <source>
        <dbReference type="Proteomes" id="UP000294335"/>
    </source>
</evidence>
<sequence length="123" mass="13579">MVIPAQGVARHIGFLRLCQALRHLRIAGQVVHAQRYHAYRAGDQLLWVRALAAVSAQVFHLTLVAGVEPALQVVFVFAKVDPGDADMGKTEFLAPNLDRLGQLDEVRRTGGHGWARQYGLRCV</sequence>
<evidence type="ECO:0000313" key="1">
    <source>
        <dbReference type="EMBL" id="SPO63891.1"/>
    </source>
</evidence>
<reference evidence="1 2" key="1">
    <citation type="submission" date="2018-02" db="EMBL/GenBank/DDBJ databases">
        <authorList>
            <person name="Dubost A."/>
        </authorList>
    </citation>
    <scope>NUCLEOTIDE SEQUENCE [LARGE SCALE GENOMIC DNA]</scope>
    <source>
        <strain evidence="2">JV551A3</strain>
    </source>
</reference>
<accession>A0AAQ1SW81</accession>
<organism evidence="1 2">
    <name type="scientific">Pseudomonas inefficax</name>
    <dbReference type="NCBI Taxonomy" id="2078786"/>
    <lineage>
        <taxon>Bacteria</taxon>
        <taxon>Pseudomonadati</taxon>
        <taxon>Pseudomonadota</taxon>
        <taxon>Gammaproteobacteria</taxon>
        <taxon>Pseudomonadales</taxon>
        <taxon>Pseudomonadaceae</taxon>
        <taxon>Pseudomonas</taxon>
    </lineage>
</organism>
<gene>
    <name evidence="1" type="ORF">JV551A3_V1_2240124</name>
</gene>
<keyword evidence="2" id="KW-1185">Reference proteome</keyword>
<dbReference type="AlphaFoldDB" id="A0AAQ1SW81"/>
<dbReference type="EMBL" id="OPYN01000224">
    <property type="protein sequence ID" value="SPO63891.1"/>
    <property type="molecule type" value="Genomic_DNA"/>
</dbReference>